<evidence type="ECO:0000256" key="1">
    <source>
        <dbReference type="SAM" id="SignalP"/>
    </source>
</evidence>
<dbReference type="Proteomes" id="UP001642487">
    <property type="component" value="Chromosome 5"/>
</dbReference>
<gene>
    <name evidence="2" type="ORF">CITCOLO1_LOCUS15546</name>
</gene>
<feature type="signal peptide" evidence="1">
    <location>
        <begin position="1"/>
        <end position="17"/>
    </location>
</feature>
<feature type="chain" id="PRO_5045513659" evidence="1">
    <location>
        <begin position="18"/>
        <end position="58"/>
    </location>
</feature>
<name>A0ABP0YV25_9ROSI</name>
<keyword evidence="3" id="KW-1185">Reference proteome</keyword>
<keyword evidence="1" id="KW-0732">Signal</keyword>
<accession>A0ABP0YV25</accession>
<dbReference type="EMBL" id="OZ021739">
    <property type="protein sequence ID" value="CAK9323366.1"/>
    <property type="molecule type" value="Genomic_DNA"/>
</dbReference>
<sequence>IHVVLLLLQYATVLRLAQHHLYRVIIAPICIVLSKAPPSHVLIHVTLLRFESQIWRYQ</sequence>
<organism evidence="2 3">
    <name type="scientific">Citrullus colocynthis</name>
    <name type="common">colocynth</name>
    <dbReference type="NCBI Taxonomy" id="252529"/>
    <lineage>
        <taxon>Eukaryota</taxon>
        <taxon>Viridiplantae</taxon>
        <taxon>Streptophyta</taxon>
        <taxon>Embryophyta</taxon>
        <taxon>Tracheophyta</taxon>
        <taxon>Spermatophyta</taxon>
        <taxon>Magnoliopsida</taxon>
        <taxon>eudicotyledons</taxon>
        <taxon>Gunneridae</taxon>
        <taxon>Pentapetalae</taxon>
        <taxon>rosids</taxon>
        <taxon>fabids</taxon>
        <taxon>Cucurbitales</taxon>
        <taxon>Cucurbitaceae</taxon>
        <taxon>Benincaseae</taxon>
        <taxon>Citrullus</taxon>
    </lineage>
</organism>
<protein>
    <submittedName>
        <fullName evidence="2">Uncharacterized protein</fullName>
    </submittedName>
</protein>
<evidence type="ECO:0000313" key="2">
    <source>
        <dbReference type="EMBL" id="CAK9323366.1"/>
    </source>
</evidence>
<evidence type="ECO:0000313" key="3">
    <source>
        <dbReference type="Proteomes" id="UP001642487"/>
    </source>
</evidence>
<reference evidence="2 3" key="1">
    <citation type="submission" date="2024-03" db="EMBL/GenBank/DDBJ databases">
        <authorList>
            <person name="Gkanogiannis A."/>
            <person name="Becerra Lopez-Lavalle L."/>
        </authorList>
    </citation>
    <scope>NUCLEOTIDE SEQUENCE [LARGE SCALE GENOMIC DNA]</scope>
</reference>
<proteinExistence type="predicted"/>
<feature type="non-terminal residue" evidence="2">
    <location>
        <position position="1"/>
    </location>
</feature>